<reference evidence="8 9" key="1">
    <citation type="submission" date="2017-07" db="EMBL/GenBank/DDBJ databases">
        <title>An improved, manually edited Actinidia chinensis var. chinensis (kiwifruit) genome highlights the challenges associated with draft genomes and gene prediction in plants.</title>
        <authorList>
            <person name="Pilkington S."/>
            <person name="Crowhurst R."/>
            <person name="Hilario E."/>
            <person name="Nardozza S."/>
            <person name="Fraser L."/>
            <person name="Peng Y."/>
            <person name="Gunaseelan K."/>
            <person name="Simpson R."/>
            <person name="Tahir J."/>
            <person name="Deroles S."/>
            <person name="Templeton K."/>
            <person name="Luo Z."/>
            <person name="Davy M."/>
            <person name="Cheng C."/>
            <person name="Mcneilage M."/>
            <person name="Scaglione D."/>
            <person name="Liu Y."/>
            <person name="Zhang Q."/>
            <person name="Datson P."/>
            <person name="De Silva N."/>
            <person name="Gardiner S."/>
            <person name="Bassett H."/>
            <person name="Chagne D."/>
            <person name="Mccallum J."/>
            <person name="Dzierzon H."/>
            <person name="Deng C."/>
            <person name="Wang Y.-Y."/>
            <person name="Barron N."/>
            <person name="Manako K."/>
            <person name="Bowen J."/>
            <person name="Foster T."/>
            <person name="Erridge Z."/>
            <person name="Tiffin H."/>
            <person name="Waite C."/>
            <person name="Davies K."/>
            <person name="Grierson E."/>
            <person name="Laing W."/>
            <person name="Kirk R."/>
            <person name="Chen X."/>
            <person name="Wood M."/>
            <person name="Montefiori M."/>
            <person name="Brummell D."/>
            <person name="Schwinn K."/>
            <person name="Catanach A."/>
            <person name="Fullerton C."/>
            <person name="Li D."/>
            <person name="Meiyalaghan S."/>
            <person name="Nieuwenhuizen N."/>
            <person name="Read N."/>
            <person name="Prakash R."/>
            <person name="Hunter D."/>
            <person name="Zhang H."/>
            <person name="Mckenzie M."/>
            <person name="Knabel M."/>
            <person name="Harris A."/>
            <person name="Allan A."/>
            <person name="Chen A."/>
            <person name="Janssen B."/>
            <person name="Plunkett B."/>
            <person name="Dwamena C."/>
            <person name="Voogd C."/>
            <person name="Leif D."/>
            <person name="Lafferty D."/>
            <person name="Souleyre E."/>
            <person name="Varkonyi-Gasic E."/>
            <person name="Gambi F."/>
            <person name="Hanley J."/>
            <person name="Yao J.-L."/>
            <person name="Cheung J."/>
            <person name="David K."/>
            <person name="Warren B."/>
            <person name="Marsh K."/>
            <person name="Snowden K."/>
            <person name="Lin-Wang K."/>
            <person name="Brian L."/>
            <person name="Martinez-Sanchez M."/>
            <person name="Wang M."/>
            <person name="Ileperuma N."/>
            <person name="Macnee N."/>
            <person name="Campin R."/>
            <person name="Mcatee P."/>
            <person name="Drummond R."/>
            <person name="Espley R."/>
            <person name="Ireland H."/>
            <person name="Wu R."/>
            <person name="Atkinson R."/>
            <person name="Karunairetnam S."/>
            <person name="Bulley S."/>
            <person name="Chunkath S."/>
            <person name="Hanley Z."/>
            <person name="Storey R."/>
            <person name="Thrimawithana A."/>
            <person name="Thomson S."/>
            <person name="David C."/>
            <person name="Testolin R."/>
        </authorList>
    </citation>
    <scope>NUCLEOTIDE SEQUENCE [LARGE SCALE GENOMIC DNA]</scope>
    <source>
        <strain evidence="9">cv. Red5</strain>
        <tissue evidence="8">Young leaf</tissue>
    </source>
</reference>
<feature type="domain" description="BHLH" evidence="7">
    <location>
        <begin position="277"/>
        <end position="327"/>
    </location>
</feature>
<keyword evidence="3" id="KW-0238">DNA-binding</keyword>
<evidence type="ECO:0000313" key="8">
    <source>
        <dbReference type="EMBL" id="PSS01828.1"/>
    </source>
</evidence>
<feature type="compositionally biased region" description="Basic and acidic residues" evidence="6">
    <location>
        <begin position="22"/>
        <end position="31"/>
    </location>
</feature>
<dbReference type="Proteomes" id="UP000241394">
    <property type="component" value="Chromosome LG20"/>
</dbReference>
<dbReference type="InterPro" id="IPR036638">
    <property type="entry name" value="HLH_DNA-bd_sf"/>
</dbReference>
<dbReference type="AlphaFoldDB" id="A0A2R6Q4N0"/>
<dbReference type="GO" id="GO:0005634">
    <property type="term" value="C:nucleus"/>
    <property type="evidence" value="ECO:0007669"/>
    <property type="project" value="UniProtKB-SubCell"/>
</dbReference>
<dbReference type="SUPFAM" id="SSF47459">
    <property type="entry name" value="HLH, helix-loop-helix DNA-binding domain"/>
    <property type="match status" value="1"/>
</dbReference>
<keyword evidence="5" id="KW-0539">Nucleus</keyword>
<feature type="region of interest" description="Disordered" evidence="6">
    <location>
        <begin position="1"/>
        <end position="49"/>
    </location>
</feature>
<dbReference type="GO" id="GO:0000978">
    <property type="term" value="F:RNA polymerase II cis-regulatory region sequence-specific DNA binding"/>
    <property type="evidence" value="ECO:0007669"/>
    <property type="project" value="TreeGrafter"/>
</dbReference>
<evidence type="ECO:0000256" key="2">
    <source>
        <dbReference type="ARBA" id="ARBA00023015"/>
    </source>
</evidence>
<dbReference type="FunCoup" id="A0A2R6Q4N0">
    <property type="interactions" value="537"/>
</dbReference>
<dbReference type="PROSITE" id="PS50888">
    <property type="entry name" value="BHLH"/>
    <property type="match status" value="1"/>
</dbReference>
<evidence type="ECO:0000256" key="1">
    <source>
        <dbReference type="ARBA" id="ARBA00004123"/>
    </source>
</evidence>
<dbReference type="GO" id="GO:0000981">
    <property type="term" value="F:DNA-binding transcription factor activity, RNA polymerase II-specific"/>
    <property type="evidence" value="ECO:0007669"/>
    <property type="project" value="TreeGrafter"/>
</dbReference>
<dbReference type="Gene3D" id="4.10.280.10">
    <property type="entry name" value="Helix-loop-helix DNA-binding domain"/>
    <property type="match status" value="1"/>
</dbReference>
<keyword evidence="4" id="KW-0804">Transcription</keyword>
<dbReference type="FunFam" id="4.10.280.10:FF:000021">
    <property type="entry name" value="Transcription factor bHLH130 family"/>
    <property type="match status" value="1"/>
</dbReference>
<sequence>MYGDSRALASDPAPIFSQNSSPKREQIENSRDPNMNHQEPSNSNSGLLRFRSAPSTLFSNFENGGEKGSIYARCSSPEALGLTHLGPRSVFSDLETESKPLANGYCLGSQLPPQYPRQSSNLMRQSSSPAGVFPHLSPQNVYAAPRGLGSYRMGNGTNGDLSLPSSRLRGPMNFSSPSSLGMLSQISEMENESVVGSIFGPSYDSSHFSESFSAMRKDLENDGKLFSSTRNADLENRTHILSHHLSLPKTSAEMAAMEKLLQFQDTVPCKVRAKRGCATHPRSIAERVRRTRISERMRKLQDLVPNMDKQTNTADMLDLAVEYIKDLQKQYKILSENRASCKCSSMQRPISNLSA</sequence>
<evidence type="ECO:0000313" key="9">
    <source>
        <dbReference type="Proteomes" id="UP000241394"/>
    </source>
</evidence>
<dbReference type="InParanoid" id="A0A2R6Q4N0"/>
<reference evidence="9" key="2">
    <citation type="journal article" date="2018" name="BMC Genomics">
        <title>A manually annotated Actinidia chinensis var. chinensis (kiwifruit) genome highlights the challenges associated with draft genomes and gene prediction in plants.</title>
        <authorList>
            <person name="Pilkington S.M."/>
            <person name="Crowhurst R."/>
            <person name="Hilario E."/>
            <person name="Nardozza S."/>
            <person name="Fraser L."/>
            <person name="Peng Y."/>
            <person name="Gunaseelan K."/>
            <person name="Simpson R."/>
            <person name="Tahir J."/>
            <person name="Deroles S.C."/>
            <person name="Templeton K."/>
            <person name="Luo Z."/>
            <person name="Davy M."/>
            <person name="Cheng C."/>
            <person name="McNeilage M."/>
            <person name="Scaglione D."/>
            <person name="Liu Y."/>
            <person name="Zhang Q."/>
            <person name="Datson P."/>
            <person name="De Silva N."/>
            <person name="Gardiner S.E."/>
            <person name="Bassett H."/>
            <person name="Chagne D."/>
            <person name="McCallum J."/>
            <person name="Dzierzon H."/>
            <person name="Deng C."/>
            <person name="Wang Y.Y."/>
            <person name="Barron L."/>
            <person name="Manako K."/>
            <person name="Bowen J."/>
            <person name="Foster T.M."/>
            <person name="Erridge Z.A."/>
            <person name="Tiffin H."/>
            <person name="Waite C.N."/>
            <person name="Davies K.M."/>
            <person name="Grierson E.P."/>
            <person name="Laing W.A."/>
            <person name="Kirk R."/>
            <person name="Chen X."/>
            <person name="Wood M."/>
            <person name="Montefiori M."/>
            <person name="Brummell D.A."/>
            <person name="Schwinn K.E."/>
            <person name="Catanach A."/>
            <person name="Fullerton C."/>
            <person name="Li D."/>
            <person name="Meiyalaghan S."/>
            <person name="Nieuwenhuizen N."/>
            <person name="Read N."/>
            <person name="Prakash R."/>
            <person name="Hunter D."/>
            <person name="Zhang H."/>
            <person name="McKenzie M."/>
            <person name="Knabel M."/>
            <person name="Harris A."/>
            <person name="Allan A.C."/>
            <person name="Gleave A."/>
            <person name="Chen A."/>
            <person name="Janssen B.J."/>
            <person name="Plunkett B."/>
            <person name="Ampomah-Dwamena C."/>
            <person name="Voogd C."/>
            <person name="Leif D."/>
            <person name="Lafferty D."/>
            <person name="Souleyre E.J.F."/>
            <person name="Varkonyi-Gasic E."/>
            <person name="Gambi F."/>
            <person name="Hanley J."/>
            <person name="Yao J.L."/>
            <person name="Cheung J."/>
            <person name="David K.M."/>
            <person name="Warren B."/>
            <person name="Marsh K."/>
            <person name="Snowden K.C."/>
            <person name="Lin-Wang K."/>
            <person name="Brian L."/>
            <person name="Martinez-Sanchez M."/>
            <person name="Wang M."/>
            <person name="Ileperuma N."/>
            <person name="Macnee N."/>
            <person name="Campin R."/>
            <person name="McAtee P."/>
            <person name="Drummond R.S.M."/>
            <person name="Espley R.V."/>
            <person name="Ireland H.S."/>
            <person name="Wu R."/>
            <person name="Atkinson R.G."/>
            <person name="Karunairetnam S."/>
            <person name="Bulley S."/>
            <person name="Chunkath S."/>
            <person name="Hanley Z."/>
            <person name="Storey R."/>
            <person name="Thrimawithana A.H."/>
            <person name="Thomson S."/>
            <person name="David C."/>
            <person name="Testolin R."/>
            <person name="Huang H."/>
            <person name="Hellens R.P."/>
            <person name="Schaffer R.J."/>
        </authorList>
    </citation>
    <scope>NUCLEOTIDE SEQUENCE [LARGE SCALE GENOMIC DNA]</scope>
    <source>
        <strain evidence="9">cv. Red5</strain>
    </source>
</reference>
<dbReference type="InterPro" id="IPR011598">
    <property type="entry name" value="bHLH_dom"/>
</dbReference>
<evidence type="ECO:0000256" key="3">
    <source>
        <dbReference type="ARBA" id="ARBA00023125"/>
    </source>
</evidence>
<dbReference type="Gramene" id="PSS01828">
    <property type="protein sequence ID" value="PSS01828"/>
    <property type="gene ID" value="CEY00_Acc23186"/>
</dbReference>
<accession>A0A2R6Q4N0</accession>
<dbReference type="Pfam" id="PF00010">
    <property type="entry name" value="HLH"/>
    <property type="match status" value="1"/>
</dbReference>
<evidence type="ECO:0000256" key="4">
    <source>
        <dbReference type="ARBA" id="ARBA00023163"/>
    </source>
</evidence>
<dbReference type="GO" id="GO:0046983">
    <property type="term" value="F:protein dimerization activity"/>
    <property type="evidence" value="ECO:0007669"/>
    <property type="project" value="InterPro"/>
</dbReference>
<keyword evidence="2" id="KW-0805">Transcription regulation</keyword>
<proteinExistence type="predicted"/>
<dbReference type="STRING" id="1590841.A0A2R6Q4N0"/>
<comment type="caution">
    <text evidence="8">The sequence shown here is derived from an EMBL/GenBank/DDBJ whole genome shotgun (WGS) entry which is preliminary data.</text>
</comment>
<evidence type="ECO:0000256" key="6">
    <source>
        <dbReference type="SAM" id="MobiDB-lite"/>
    </source>
</evidence>
<evidence type="ECO:0000256" key="5">
    <source>
        <dbReference type="ARBA" id="ARBA00023242"/>
    </source>
</evidence>
<evidence type="ECO:0000259" key="7">
    <source>
        <dbReference type="PROSITE" id="PS50888"/>
    </source>
</evidence>
<name>A0A2R6Q4N0_ACTCC</name>
<dbReference type="InterPro" id="IPR045843">
    <property type="entry name" value="IND-like"/>
</dbReference>
<dbReference type="EMBL" id="NKQK01000020">
    <property type="protein sequence ID" value="PSS01828.1"/>
    <property type="molecule type" value="Genomic_DNA"/>
</dbReference>
<dbReference type="OrthoDB" id="2019494at2759"/>
<keyword evidence="9" id="KW-1185">Reference proteome</keyword>
<feature type="compositionally biased region" description="Polar residues" evidence="6">
    <location>
        <begin position="32"/>
        <end position="46"/>
    </location>
</feature>
<gene>
    <name evidence="8" type="ORF">CEY00_Acc23186</name>
</gene>
<dbReference type="OMA" id="QYPRQNS"/>
<dbReference type="PANTHER" id="PTHR16223">
    <property type="entry name" value="TRANSCRIPTION FACTOR BHLH83-RELATED"/>
    <property type="match status" value="1"/>
</dbReference>
<dbReference type="SMART" id="SM00353">
    <property type="entry name" value="HLH"/>
    <property type="match status" value="1"/>
</dbReference>
<organism evidence="8 9">
    <name type="scientific">Actinidia chinensis var. chinensis</name>
    <name type="common">Chinese soft-hair kiwi</name>
    <dbReference type="NCBI Taxonomy" id="1590841"/>
    <lineage>
        <taxon>Eukaryota</taxon>
        <taxon>Viridiplantae</taxon>
        <taxon>Streptophyta</taxon>
        <taxon>Embryophyta</taxon>
        <taxon>Tracheophyta</taxon>
        <taxon>Spermatophyta</taxon>
        <taxon>Magnoliopsida</taxon>
        <taxon>eudicotyledons</taxon>
        <taxon>Gunneridae</taxon>
        <taxon>Pentapetalae</taxon>
        <taxon>asterids</taxon>
        <taxon>Ericales</taxon>
        <taxon>Actinidiaceae</taxon>
        <taxon>Actinidia</taxon>
    </lineage>
</organism>
<protein>
    <submittedName>
        <fullName evidence="8">Transcription factor bHLH130 like</fullName>
    </submittedName>
</protein>
<comment type="subcellular location">
    <subcellularLocation>
        <location evidence="1">Nucleus</location>
    </subcellularLocation>
</comment>
<dbReference type="PANTHER" id="PTHR16223:SF125">
    <property type="entry name" value="OS08G0506700 PROTEIN"/>
    <property type="match status" value="1"/>
</dbReference>
<dbReference type="SMR" id="A0A2R6Q4N0"/>